<reference evidence="2 3" key="1">
    <citation type="submission" date="2016-06" db="EMBL/GenBank/DDBJ databases">
        <authorList>
            <person name="Kjaerup R.B."/>
            <person name="Dalgaard T.S."/>
            <person name="Juul-Madsen H.R."/>
        </authorList>
    </citation>
    <scope>NUCLEOTIDE SEQUENCE [LARGE SCALE GENOMIC DNA]</scope>
    <source>
        <strain evidence="2 3">DSM 45248</strain>
    </source>
</reference>
<dbReference type="Proteomes" id="UP000198765">
    <property type="component" value="Chromosome I"/>
</dbReference>
<gene>
    <name evidence="2" type="ORF">GA0070621_4579</name>
</gene>
<feature type="signal peptide" evidence="1">
    <location>
        <begin position="1"/>
        <end position="27"/>
    </location>
</feature>
<evidence type="ECO:0000256" key="1">
    <source>
        <dbReference type="SAM" id="SignalP"/>
    </source>
</evidence>
<proteinExistence type="predicted"/>
<dbReference type="OrthoDB" id="3541237at2"/>
<sequence>MKRFVSALIVAAALVATATGIPATASAAPRTAPVVAEQVGVAAPSSLDAGGIRVTTPAAPQGIGIAATPTISPSVSTQSVPPGGTYTCSYGYFCAQVWAGSAWKVFFLYNCRIYDLFNWTGTGYWRNNQSSGAPNPYLLGSQGIPIHFLAKSPSSGSVDWDPVYSISPCY</sequence>
<evidence type="ECO:0000313" key="2">
    <source>
        <dbReference type="EMBL" id="SBT52865.1"/>
    </source>
</evidence>
<dbReference type="PATRIC" id="fig|299146.4.peg.4728"/>
<name>A0A1A9A9Q7_9ACTN</name>
<keyword evidence="3" id="KW-1185">Reference proteome</keyword>
<organism evidence="2 3">
    <name type="scientific">Micromonospora narathiwatensis</name>
    <dbReference type="NCBI Taxonomy" id="299146"/>
    <lineage>
        <taxon>Bacteria</taxon>
        <taxon>Bacillati</taxon>
        <taxon>Actinomycetota</taxon>
        <taxon>Actinomycetes</taxon>
        <taxon>Micromonosporales</taxon>
        <taxon>Micromonosporaceae</taxon>
        <taxon>Micromonospora</taxon>
    </lineage>
</organism>
<accession>A0A1A9A9Q7</accession>
<feature type="chain" id="PRO_5008383341" description="Peptidase inhibitor family I36" evidence="1">
    <location>
        <begin position="28"/>
        <end position="170"/>
    </location>
</feature>
<dbReference type="AlphaFoldDB" id="A0A1A9A9Q7"/>
<evidence type="ECO:0008006" key="4">
    <source>
        <dbReference type="Google" id="ProtNLM"/>
    </source>
</evidence>
<dbReference type="RefSeq" id="WP_091199270.1">
    <property type="nucleotide sequence ID" value="NZ_LT594324.1"/>
</dbReference>
<evidence type="ECO:0000313" key="3">
    <source>
        <dbReference type="Proteomes" id="UP000198765"/>
    </source>
</evidence>
<dbReference type="EMBL" id="LT594324">
    <property type="protein sequence ID" value="SBT52865.1"/>
    <property type="molecule type" value="Genomic_DNA"/>
</dbReference>
<keyword evidence="1" id="KW-0732">Signal</keyword>
<protein>
    <recommendedName>
        <fullName evidence="4">Peptidase inhibitor family I36</fullName>
    </recommendedName>
</protein>